<dbReference type="AlphaFoldDB" id="A0A397G863"/>
<accession>A0A397G863</accession>
<dbReference type="OrthoDB" id="2382948at2759"/>
<name>A0A397G863_9GLOM</name>
<proteinExistence type="predicted"/>
<reference evidence="1 2" key="1">
    <citation type="submission" date="2018-08" db="EMBL/GenBank/DDBJ databases">
        <title>Genome and evolution of the arbuscular mycorrhizal fungus Diversispora epigaea (formerly Glomus versiforme) and its bacterial endosymbionts.</title>
        <authorList>
            <person name="Sun X."/>
            <person name="Fei Z."/>
            <person name="Harrison M."/>
        </authorList>
    </citation>
    <scope>NUCLEOTIDE SEQUENCE [LARGE SCALE GENOMIC DNA]</scope>
    <source>
        <strain evidence="1 2">IT104</strain>
    </source>
</reference>
<organism evidence="1 2">
    <name type="scientific">Diversispora epigaea</name>
    <dbReference type="NCBI Taxonomy" id="1348612"/>
    <lineage>
        <taxon>Eukaryota</taxon>
        <taxon>Fungi</taxon>
        <taxon>Fungi incertae sedis</taxon>
        <taxon>Mucoromycota</taxon>
        <taxon>Glomeromycotina</taxon>
        <taxon>Glomeromycetes</taxon>
        <taxon>Diversisporales</taxon>
        <taxon>Diversisporaceae</taxon>
        <taxon>Diversispora</taxon>
    </lineage>
</organism>
<keyword evidence="2" id="KW-1185">Reference proteome</keyword>
<evidence type="ECO:0000313" key="1">
    <source>
        <dbReference type="EMBL" id="RHZ46787.1"/>
    </source>
</evidence>
<dbReference type="Proteomes" id="UP000266861">
    <property type="component" value="Unassembled WGS sequence"/>
</dbReference>
<sequence>MIIVKVRQTLQNVDPRLDFEETQIAAEILSCGDKNIRKVGKNADQILFIARFISTYTTFYKAEIPAKYWGELFNGLPKVNSVEIKRWPGKMI</sequence>
<gene>
    <name evidence="1" type="ORF">Glove_606g129</name>
</gene>
<protein>
    <submittedName>
        <fullName evidence="1">Uncharacterized protein</fullName>
    </submittedName>
</protein>
<comment type="caution">
    <text evidence="1">The sequence shown here is derived from an EMBL/GenBank/DDBJ whole genome shotgun (WGS) entry which is preliminary data.</text>
</comment>
<evidence type="ECO:0000313" key="2">
    <source>
        <dbReference type="Proteomes" id="UP000266861"/>
    </source>
</evidence>
<dbReference type="EMBL" id="PQFF01000504">
    <property type="protein sequence ID" value="RHZ46787.1"/>
    <property type="molecule type" value="Genomic_DNA"/>
</dbReference>